<dbReference type="RefSeq" id="WP_177139676.1">
    <property type="nucleotide sequence ID" value="NZ_VYGV01000028.1"/>
</dbReference>
<dbReference type="Proteomes" id="UP000545507">
    <property type="component" value="Unassembled WGS sequence"/>
</dbReference>
<comment type="similarity">
    <text evidence="1">Belongs to the short-chain dehydrogenases/reductases (SDR) family.</text>
</comment>
<reference evidence="3 4" key="1">
    <citation type="submission" date="2019-09" db="EMBL/GenBank/DDBJ databases">
        <title>Hydrogenophaga aromatica sp. nov., isolated from a para-xylene-degrading enrichment culture.</title>
        <authorList>
            <person name="Tancsics A."/>
            <person name="Banerjee S."/>
        </authorList>
    </citation>
    <scope>NUCLEOTIDE SEQUENCE [LARGE SCALE GENOMIC DNA]</scope>
    <source>
        <strain evidence="3 4">D2P1</strain>
    </source>
</reference>
<accession>A0A7Y8KZF8</accession>
<evidence type="ECO:0000256" key="2">
    <source>
        <dbReference type="ARBA" id="ARBA00023002"/>
    </source>
</evidence>
<dbReference type="InterPro" id="IPR032710">
    <property type="entry name" value="NTF2-like_dom_sf"/>
</dbReference>
<keyword evidence="2" id="KW-0560">Oxidoreductase</keyword>
<dbReference type="AlphaFoldDB" id="A0A7Y8KZF8"/>
<dbReference type="Gene3D" id="3.40.50.720">
    <property type="entry name" value="NAD(P)-binding Rossmann-like Domain"/>
    <property type="match status" value="1"/>
</dbReference>
<evidence type="ECO:0000313" key="3">
    <source>
        <dbReference type="EMBL" id="NWF48810.1"/>
    </source>
</evidence>
<name>A0A7Y8KZF8_9BURK</name>
<organism evidence="3 4">
    <name type="scientific">Hydrogenophaga aromaticivorans</name>
    <dbReference type="NCBI Taxonomy" id="2610898"/>
    <lineage>
        <taxon>Bacteria</taxon>
        <taxon>Pseudomonadati</taxon>
        <taxon>Pseudomonadota</taxon>
        <taxon>Betaproteobacteria</taxon>
        <taxon>Burkholderiales</taxon>
        <taxon>Comamonadaceae</taxon>
        <taxon>Hydrogenophaga</taxon>
    </lineage>
</organism>
<dbReference type="PANTHER" id="PTHR43669:SF8">
    <property type="entry name" value="SHORT-CHAIN TYPE DEHYDROGENASE_REDUCTASE-RELATED"/>
    <property type="match status" value="1"/>
</dbReference>
<dbReference type="GO" id="GO:0016491">
    <property type="term" value="F:oxidoreductase activity"/>
    <property type="evidence" value="ECO:0007669"/>
    <property type="project" value="UniProtKB-KW"/>
</dbReference>
<dbReference type="PANTHER" id="PTHR43669">
    <property type="entry name" value="5-KETO-D-GLUCONATE 5-REDUCTASE"/>
    <property type="match status" value="1"/>
</dbReference>
<comment type="caution">
    <text evidence="3">The sequence shown here is derived from an EMBL/GenBank/DDBJ whole genome shotgun (WGS) entry which is preliminary data.</text>
</comment>
<evidence type="ECO:0000256" key="1">
    <source>
        <dbReference type="ARBA" id="ARBA00006484"/>
    </source>
</evidence>
<dbReference type="InterPro" id="IPR036291">
    <property type="entry name" value="NAD(P)-bd_dom_sf"/>
</dbReference>
<gene>
    <name evidence="3" type="ORF">F3K02_26645</name>
</gene>
<sequence length="163" mass="18064">MQLGLNGQVALVTGGGQGVGRQICLELAAEGARVVVNDLFEERAQAVADEITAAGGQENIREFFVSFPVQAARQFLHSHAIQVDGDRGTGTSYLDGRPVRDGKSYYVVGRFDDEYIRIDGRWVFQRVVLTVHYMVEASDRWDRLIPLKKPSPELQRNGLPCST</sequence>
<dbReference type="SUPFAM" id="SSF54427">
    <property type="entry name" value="NTF2-like"/>
    <property type="match status" value="1"/>
</dbReference>
<dbReference type="InterPro" id="IPR002347">
    <property type="entry name" value="SDR_fam"/>
</dbReference>
<protein>
    <submittedName>
        <fullName evidence="3">SDR family NAD(P)-dependent oxidoreductase</fullName>
    </submittedName>
</protein>
<evidence type="ECO:0000313" key="4">
    <source>
        <dbReference type="Proteomes" id="UP000545507"/>
    </source>
</evidence>
<keyword evidence="4" id="KW-1185">Reference proteome</keyword>
<dbReference type="Pfam" id="PF00106">
    <property type="entry name" value="adh_short"/>
    <property type="match status" value="1"/>
</dbReference>
<dbReference type="EMBL" id="VYGV01000028">
    <property type="protein sequence ID" value="NWF48810.1"/>
    <property type="molecule type" value="Genomic_DNA"/>
</dbReference>
<proteinExistence type="inferred from homology"/>
<dbReference type="SUPFAM" id="SSF51735">
    <property type="entry name" value="NAD(P)-binding Rossmann-fold domains"/>
    <property type="match status" value="1"/>
</dbReference>